<dbReference type="Proteomes" id="UP000719766">
    <property type="component" value="Unassembled WGS sequence"/>
</dbReference>
<keyword evidence="2" id="KW-0472">Membrane</keyword>
<feature type="region of interest" description="Disordered" evidence="1">
    <location>
        <begin position="182"/>
        <end position="246"/>
    </location>
</feature>
<dbReference type="RefSeq" id="XP_041158895.1">
    <property type="nucleotide sequence ID" value="XM_041310998.1"/>
</dbReference>
<reference evidence="3" key="1">
    <citation type="journal article" date="2020" name="New Phytol.">
        <title>Comparative genomics reveals dynamic genome evolution in host specialist ectomycorrhizal fungi.</title>
        <authorList>
            <person name="Lofgren L.A."/>
            <person name="Nguyen N.H."/>
            <person name="Vilgalys R."/>
            <person name="Ruytinx J."/>
            <person name="Liao H.L."/>
            <person name="Branco S."/>
            <person name="Kuo A."/>
            <person name="LaButti K."/>
            <person name="Lipzen A."/>
            <person name="Andreopoulos W."/>
            <person name="Pangilinan J."/>
            <person name="Riley R."/>
            <person name="Hundley H."/>
            <person name="Na H."/>
            <person name="Barry K."/>
            <person name="Grigoriev I.V."/>
            <person name="Stajich J.E."/>
            <person name="Kennedy P.G."/>
        </authorList>
    </citation>
    <scope>NUCLEOTIDE SEQUENCE</scope>
    <source>
        <strain evidence="3">S12</strain>
    </source>
</reference>
<dbReference type="GeneID" id="64604762"/>
<comment type="caution">
    <text evidence="3">The sequence shown here is derived from an EMBL/GenBank/DDBJ whole genome shotgun (WGS) entry which is preliminary data.</text>
</comment>
<keyword evidence="2" id="KW-1133">Transmembrane helix</keyword>
<dbReference type="OrthoDB" id="2678200at2759"/>
<protein>
    <submittedName>
        <fullName evidence="3">Uncharacterized protein</fullName>
    </submittedName>
</protein>
<feature type="transmembrane region" description="Helical" evidence="2">
    <location>
        <begin position="100"/>
        <end position="118"/>
    </location>
</feature>
<evidence type="ECO:0000256" key="2">
    <source>
        <dbReference type="SAM" id="Phobius"/>
    </source>
</evidence>
<dbReference type="AlphaFoldDB" id="A0A9P7AM68"/>
<dbReference type="EMBL" id="JABBWE010000038">
    <property type="protein sequence ID" value="KAG1792227.1"/>
    <property type="molecule type" value="Genomic_DNA"/>
</dbReference>
<gene>
    <name evidence="3" type="ORF">HD556DRAFT_580500</name>
</gene>
<organism evidence="3 4">
    <name type="scientific">Suillus plorans</name>
    <dbReference type="NCBI Taxonomy" id="116603"/>
    <lineage>
        <taxon>Eukaryota</taxon>
        <taxon>Fungi</taxon>
        <taxon>Dikarya</taxon>
        <taxon>Basidiomycota</taxon>
        <taxon>Agaricomycotina</taxon>
        <taxon>Agaricomycetes</taxon>
        <taxon>Agaricomycetidae</taxon>
        <taxon>Boletales</taxon>
        <taxon>Suillineae</taxon>
        <taxon>Suillaceae</taxon>
        <taxon>Suillus</taxon>
    </lineage>
</organism>
<accession>A0A9P7AM68</accession>
<proteinExistence type="predicted"/>
<name>A0A9P7AM68_9AGAM</name>
<keyword evidence="2" id="KW-0812">Transmembrane</keyword>
<evidence type="ECO:0000256" key="1">
    <source>
        <dbReference type="SAM" id="MobiDB-lite"/>
    </source>
</evidence>
<evidence type="ECO:0000313" key="3">
    <source>
        <dbReference type="EMBL" id="KAG1792227.1"/>
    </source>
</evidence>
<sequence>MTDVTSRVHGHLDSFIFPPKHTSFFFSFVFSMTYSMRLVQREGRRIARFLQRRDSNASAVSSTSSAPSPTTIPEGPEWALPPTTTPVATSKNFPVSSQTLIALSILVFIVLGIAFWRIRVLRRKSIKGNADVADRGDVERQKDKWLAPSTTNPLALDTVAAPAGVGWAPQFRSISGPEYVREAAKESKPLPPKRSRSPPPSLVSIPSQDPFVDPRPKSAPPRSPGTREVDRAINISSPSSPQPYALSVSGYQVRGLWTKEKGTRDWDV</sequence>
<keyword evidence="4" id="KW-1185">Reference proteome</keyword>
<evidence type="ECO:0000313" key="4">
    <source>
        <dbReference type="Proteomes" id="UP000719766"/>
    </source>
</evidence>